<gene>
    <name evidence="11" type="ORF">LWI28_020178</name>
</gene>
<accession>A0AAD5INC9</accession>
<dbReference type="InterPro" id="IPR013083">
    <property type="entry name" value="Znf_RING/FYVE/PHD"/>
</dbReference>
<dbReference type="SUPFAM" id="SSF57850">
    <property type="entry name" value="RING/U-box"/>
    <property type="match status" value="1"/>
</dbReference>
<dbReference type="EC" id="2.3.2.27" evidence="2"/>
<dbReference type="PANTHER" id="PTHR46463">
    <property type="entry name" value="ZINC FINGER, RING/FYVE/PHD-TYPE"/>
    <property type="match status" value="1"/>
</dbReference>
<comment type="caution">
    <text evidence="11">The sequence shown here is derived from an EMBL/GenBank/DDBJ whole genome shotgun (WGS) entry which is preliminary data.</text>
</comment>
<name>A0AAD5INC9_ACENE</name>
<proteinExistence type="predicted"/>
<reference evidence="11" key="1">
    <citation type="journal article" date="2022" name="Plant J.">
        <title>Strategies of tolerance reflected in two North American maple genomes.</title>
        <authorList>
            <person name="McEvoy S.L."/>
            <person name="Sezen U.U."/>
            <person name="Trouern-Trend A."/>
            <person name="McMahon S.M."/>
            <person name="Schaberg P.G."/>
            <person name="Yang J."/>
            <person name="Wegrzyn J.L."/>
            <person name="Swenson N.G."/>
        </authorList>
    </citation>
    <scope>NUCLEOTIDE SEQUENCE</scope>
    <source>
        <strain evidence="11">91603</strain>
    </source>
</reference>
<dbReference type="AlphaFoldDB" id="A0AAD5INC9"/>
<evidence type="ECO:0000313" key="12">
    <source>
        <dbReference type="Proteomes" id="UP001064489"/>
    </source>
</evidence>
<feature type="region of interest" description="Disordered" evidence="9">
    <location>
        <begin position="60"/>
        <end position="79"/>
    </location>
</feature>
<dbReference type="GO" id="GO:0061630">
    <property type="term" value="F:ubiquitin protein ligase activity"/>
    <property type="evidence" value="ECO:0007669"/>
    <property type="project" value="UniProtKB-EC"/>
</dbReference>
<organism evidence="11 12">
    <name type="scientific">Acer negundo</name>
    <name type="common">Box elder</name>
    <dbReference type="NCBI Taxonomy" id="4023"/>
    <lineage>
        <taxon>Eukaryota</taxon>
        <taxon>Viridiplantae</taxon>
        <taxon>Streptophyta</taxon>
        <taxon>Embryophyta</taxon>
        <taxon>Tracheophyta</taxon>
        <taxon>Spermatophyta</taxon>
        <taxon>Magnoliopsida</taxon>
        <taxon>eudicotyledons</taxon>
        <taxon>Gunneridae</taxon>
        <taxon>Pentapetalae</taxon>
        <taxon>rosids</taxon>
        <taxon>malvids</taxon>
        <taxon>Sapindales</taxon>
        <taxon>Sapindaceae</taxon>
        <taxon>Hippocastanoideae</taxon>
        <taxon>Acereae</taxon>
        <taxon>Acer</taxon>
    </lineage>
</organism>
<dbReference type="Proteomes" id="UP001064489">
    <property type="component" value="Chromosome 7"/>
</dbReference>
<keyword evidence="5 8" id="KW-0863">Zinc-finger</keyword>
<dbReference type="Gene3D" id="3.30.40.10">
    <property type="entry name" value="Zinc/RING finger domain, C3HC4 (zinc finger)"/>
    <property type="match status" value="1"/>
</dbReference>
<evidence type="ECO:0000256" key="2">
    <source>
        <dbReference type="ARBA" id="ARBA00012483"/>
    </source>
</evidence>
<evidence type="ECO:0000256" key="1">
    <source>
        <dbReference type="ARBA" id="ARBA00000900"/>
    </source>
</evidence>
<evidence type="ECO:0000256" key="8">
    <source>
        <dbReference type="PROSITE-ProRule" id="PRU00175"/>
    </source>
</evidence>
<feature type="compositionally biased region" description="Polar residues" evidence="9">
    <location>
        <begin position="65"/>
        <end position="79"/>
    </location>
</feature>
<evidence type="ECO:0000259" key="10">
    <source>
        <dbReference type="PROSITE" id="PS50089"/>
    </source>
</evidence>
<dbReference type="PANTHER" id="PTHR46463:SF38">
    <property type="entry name" value="RING_U-BOX SUPERFAMILY PROTEIN-RELATED"/>
    <property type="match status" value="1"/>
</dbReference>
<keyword evidence="7" id="KW-0862">Zinc</keyword>
<sequence>MGGCVCCCLNVRDPEDNSNRSNDSRGCCICLNSLIHTVFAKYESLFREYQISTLPCNNPDPGQVDVSSTSNNITNSPRTLQLDPNSELQRDVIVEKSTGAALSMMEQQQLSNSGYISLEHVKGELIQKCLLDSSLKSSEDEDVCPTCLEEYTSENPRTVMECSHHYHLSCIFEWMERSATCPVCGKVRLQSLTTNIF</sequence>
<evidence type="ECO:0000256" key="7">
    <source>
        <dbReference type="ARBA" id="ARBA00022833"/>
    </source>
</evidence>
<keyword evidence="6" id="KW-0833">Ubl conjugation pathway</keyword>
<keyword evidence="3" id="KW-0808">Transferase</keyword>
<evidence type="ECO:0000256" key="6">
    <source>
        <dbReference type="ARBA" id="ARBA00022786"/>
    </source>
</evidence>
<evidence type="ECO:0000256" key="5">
    <source>
        <dbReference type="ARBA" id="ARBA00022771"/>
    </source>
</evidence>
<feature type="domain" description="RING-type" evidence="10">
    <location>
        <begin position="144"/>
        <end position="184"/>
    </location>
</feature>
<evidence type="ECO:0000256" key="9">
    <source>
        <dbReference type="SAM" id="MobiDB-lite"/>
    </source>
</evidence>
<evidence type="ECO:0000256" key="3">
    <source>
        <dbReference type="ARBA" id="ARBA00022679"/>
    </source>
</evidence>
<evidence type="ECO:0000256" key="4">
    <source>
        <dbReference type="ARBA" id="ARBA00022723"/>
    </source>
</evidence>
<comment type="catalytic activity">
    <reaction evidence="1">
        <text>S-ubiquitinyl-[E2 ubiquitin-conjugating enzyme]-L-cysteine + [acceptor protein]-L-lysine = [E2 ubiquitin-conjugating enzyme]-L-cysteine + N(6)-ubiquitinyl-[acceptor protein]-L-lysine.</text>
        <dbReference type="EC" id="2.3.2.27"/>
    </reaction>
</comment>
<keyword evidence="4" id="KW-0479">Metal-binding</keyword>
<dbReference type="InterPro" id="IPR001841">
    <property type="entry name" value="Znf_RING"/>
</dbReference>
<dbReference type="Pfam" id="PF13639">
    <property type="entry name" value="zf-RING_2"/>
    <property type="match status" value="1"/>
</dbReference>
<keyword evidence="12" id="KW-1185">Reference proteome</keyword>
<protein>
    <recommendedName>
        <fullName evidence="2">RING-type E3 ubiquitin transferase</fullName>
        <ecNumber evidence="2">2.3.2.27</ecNumber>
    </recommendedName>
</protein>
<reference evidence="11" key="2">
    <citation type="submission" date="2023-02" db="EMBL/GenBank/DDBJ databases">
        <authorList>
            <person name="Swenson N.G."/>
            <person name="Wegrzyn J.L."/>
            <person name="Mcevoy S.L."/>
        </authorList>
    </citation>
    <scope>NUCLEOTIDE SEQUENCE</scope>
    <source>
        <strain evidence="11">91603</strain>
        <tissue evidence="11">Leaf</tissue>
    </source>
</reference>
<dbReference type="GO" id="GO:0008270">
    <property type="term" value="F:zinc ion binding"/>
    <property type="evidence" value="ECO:0007669"/>
    <property type="project" value="UniProtKB-KW"/>
</dbReference>
<dbReference type="SMART" id="SM00184">
    <property type="entry name" value="RING"/>
    <property type="match status" value="1"/>
</dbReference>
<evidence type="ECO:0000313" key="11">
    <source>
        <dbReference type="EMBL" id="KAI9169962.1"/>
    </source>
</evidence>
<dbReference type="EMBL" id="JAJSOW010000104">
    <property type="protein sequence ID" value="KAI9169962.1"/>
    <property type="molecule type" value="Genomic_DNA"/>
</dbReference>
<dbReference type="PROSITE" id="PS50089">
    <property type="entry name" value="ZF_RING_2"/>
    <property type="match status" value="1"/>
</dbReference>